<feature type="domain" description="Alpha-L-rhamnosidase concanavalin-like" evidence="1">
    <location>
        <begin position="502"/>
        <end position="583"/>
    </location>
</feature>
<dbReference type="RefSeq" id="WP_218098499.1">
    <property type="nucleotide sequence ID" value="NZ_CAJVCE010000005.1"/>
</dbReference>
<keyword evidence="7" id="KW-1185">Reference proteome</keyword>
<dbReference type="Pfam" id="PF17390">
    <property type="entry name" value="Bac_rhamnosid_C"/>
    <property type="match status" value="1"/>
</dbReference>
<gene>
    <name evidence="6" type="ORF">PAECIP111802_02164</name>
</gene>
<sequence length="1025" mass="115659">MNVERAIDWKAYWIWADGESSPRNEWRCFRKTFDVPQEGWSEANVSITADSRYVLYVNGERVGRGPVRCWPHEQAFDTYDVRHLLRPGQPNTIAVLVMHFGVNNFYYIRGRGGLLAQLDWSIDSREERTDGTIVTDSTWLTSRHIGYNSLSPRMTFQQTFSEWIDARKWDERWTLSQYDAAGWAAAVVIGGVGMEPWVRLKPRDIPLLTEERVYPSRIETLSRVKPIAWTTHLDAKTMMVPESSNHGNANVYAGYIGTVIRTAAPVKAVLGIAYASAYWQAVCLNGVRYPKSAWRGVEQDRYLDIELQAGDNVLLFELAGNDHGRGLFIGIDCEDPFEVVSPFDTAGYKGAGAAEVAAALAGAPEAQRALNPSGEERSPFIVIGPFVNHEYIDHQVTEEQKANDRIIAACSTGKQEVIDRLTPDGLKAYEAYCRIREAATTEQLAALGDAVRPADPKLVSPESVYVQTLWKKSSSAKPVPADLQKAIMPHAVPGIVPLYDESDTELVIDFGNEWSGFLSFEVDAGEGTEIDFFGVEYMLDGKIHYTHYLDNSLRYVCRKGRQSYTSNVRRGFRYLIVTVRKAQRPVKLYSVSVLQSNYPVAEVGRFHSSDALLNDIWEMSRHTTRLCMEDTYVDCPAYEQTFWVGDSRNEALISYYVYGAEPLVKRCLDLVPGSAHQTPLYVDQVPSGWNSVIPNWTFFWAIACNEYVQRTGDRDYARTMWPHVKFTLEHYWQLVNEDGLLEMDAWNFLDWAPIDQPRHGVVSHQNMFLVKALRHASELSAAAGLASEGRTFAERADALKQAIETHLWSAEREAYLDCIHTGGRKSTIFSMQTQVVAYLCDIAEGGRKVKLEQYLDEPPVSFVQIGSPFMSFFYYEALVKMGHTQRLIDDIRKQYGEMLRYGATTCWEMYPKPQVDPVRPHPGHLTRSHCHAWSAAPGYFLGTSVLGINPTAPGWSEVVIAPQPCGLDWARGSVPLPEEGRIDVSWRIREDGTIHIQAWVPSGVKAEIRMPEGFQGEAELRTVGE</sequence>
<protein>
    <recommendedName>
        <fullName evidence="8">Alpha-L-rhamnosidase</fullName>
    </recommendedName>
</protein>
<evidence type="ECO:0000259" key="5">
    <source>
        <dbReference type="Pfam" id="PF21557"/>
    </source>
</evidence>
<evidence type="ECO:0000313" key="7">
    <source>
        <dbReference type="Proteomes" id="UP000730618"/>
    </source>
</evidence>
<dbReference type="InterPro" id="IPR035398">
    <property type="entry name" value="Bac_rhamnosid_C"/>
</dbReference>
<dbReference type="Proteomes" id="UP000730618">
    <property type="component" value="Unassembled WGS sequence"/>
</dbReference>
<dbReference type="PANTHER" id="PTHR34987">
    <property type="entry name" value="C, PUTATIVE (AFU_ORTHOLOGUE AFUA_3G02880)-RELATED"/>
    <property type="match status" value="1"/>
</dbReference>
<dbReference type="InterPro" id="IPR008902">
    <property type="entry name" value="Rhamnosid_concanavalin"/>
</dbReference>
<dbReference type="EMBL" id="CAJVCE010000005">
    <property type="protein sequence ID" value="CAG7635653.1"/>
    <property type="molecule type" value="Genomic_DNA"/>
</dbReference>
<evidence type="ECO:0000259" key="1">
    <source>
        <dbReference type="Pfam" id="PF05592"/>
    </source>
</evidence>
<dbReference type="Pfam" id="PF17389">
    <property type="entry name" value="Bac_rhamnosid6H"/>
    <property type="match status" value="1"/>
</dbReference>
<feature type="domain" description="Alpha-L-rhamnosidase" evidence="5">
    <location>
        <begin position="229"/>
        <end position="407"/>
    </location>
</feature>
<accession>A0ABM8VFN7</accession>
<feature type="domain" description="Bacterial alpha-L-rhamnosidase N-terminal" evidence="2">
    <location>
        <begin position="42"/>
        <end position="188"/>
    </location>
</feature>
<comment type="caution">
    <text evidence="6">The sequence shown here is derived from an EMBL/GenBank/DDBJ whole genome shotgun (WGS) entry which is preliminary data.</text>
</comment>
<dbReference type="Pfam" id="PF05592">
    <property type="entry name" value="Bac_rhamnosid"/>
    <property type="match status" value="1"/>
</dbReference>
<feature type="domain" description="Alpha-L-rhamnosidase C-terminal" evidence="4">
    <location>
        <begin position="947"/>
        <end position="1017"/>
    </location>
</feature>
<dbReference type="InterPro" id="IPR035396">
    <property type="entry name" value="Bac_rhamnosid6H"/>
</dbReference>
<evidence type="ECO:0008006" key="8">
    <source>
        <dbReference type="Google" id="ProtNLM"/>
    </source>
</evidence>
<name>A0ABM8VFN7_9BACL</name>
<reference evidence="6 7" key="1">
    <citation type="submission" date="2021-06" db="EMBL/GenBank/DDBJ databases">
        <authorList>
            <person name="Criscuolo A."/>
        </authorList>
    </citation>
    <scope>NUCLEOTIDE SEQUENCE [LARGE SCALE GENOMIC DNA]</scope>
    <source>
        <strain evidence="7">CIP 111802</strain>
    </source>
</reference>
<dbReference type="InterPro" id="IPR048653">
    <property type="entry name" value="RhaB_D2"/>
</dbReference>
<evidence type="ECO:0000259" key="4">
    <source>
        <dbReference type="Pfam" id="PF17390"/>
    </source>
</evidence>
<proteinExistence type="predicted"/>
<dbReference type="Pfam" id="PF21557">
    <property type="entry name" value="RhaB_D2"/>
    <property type="match status" value="1"/>
</dbReference>
<dbReference type="InterPro" id="IPR013737">
    <property type="entry name" value="Bac_rhamnosid_N"/>
</dbReference>
<evidence type="ECO:0000259" key="2">
    <source>
        <dbReference type="Pfam" id="PF08531"/>
    </source>
</evidence>
<evidence type="ECO:0000259" key="3">
    <source>
        <dbReference type="Pfam" id="PF17389"/>
    </source>
</evidence>
<feature type="domain" description="Alpha-L-rhamnosidase six-hairpin glycosidase" evidence="3">
    <location>
        <begin position="602"/>
        <end position="945"/>
    </location>
</feature>
<organism evidence="6 7">
    <name type="scientific">Paenibacillus allorhizosphaerae</name>
    <dbReference type="NCBI Taxonomy" id="2849866"/>
    <lineage>
        <taxon>Bacteria</taxon>
        <taxon>Bacillati</taxon>
        <taxon>Bacillota</taxon>
        <taxon>Bacilli</taxon>
        <taxon>Bacillales</taxon>
        <taxon>Paenibacillaceae</taxon>
        <taxon>Paenibacillus</taxon>
    </lineage>
</organism>
<dbReference type="Pfam" id="PF08531">
    <property type="entry name" value="Bac_rhamnosid_N"/>
    <property type="match status" value="1"/>
</dbReference>
<dbReference type="PANTHER" id="PTHR34987:SF2">
    <property type="entry name" value="B, PUTATIVE (AFU_ORTHOLOGUE AFUA_7G05040)-RELATED"/>
    <property type="match status" value="1"/>
</dbReference>
<evidence type="ECO:0000313" key="6">
    <source>
        <dbReference type="EMBL" id="CAG7635653.1"/>
    </source>
</evidence>